<dbReference type="PANTHER" id="PTHR46905">
    <property type="entry name" value="RING-H2 FINGER PROTEIN ATL78"/>
    <property type="match status" value="1"/>
</dbReference>
<dbReference type="GO" id="GO:0016020">
    <property type="term" value="C:membrane"/>
    <property type="evidence" value="ECO:0007669"/>
    <property type="project" value="UniProtKB-SubCell"/>
</dbReference>
<keyword evidence="9 12" id="KW-0472">Membrane</keyword>
<evidence type="ECO:0000256" key="10">
    <source>
        <dbReference type="ARBA" id="ARBA00024209"/>
    </source>
</evidence>
<evidence type="ECO:0000256" key="7">
    <source>
        <dbReference type="ARBA" id="ARBA00022833"/>
    </source>
</evidence>
<evidence type="ECO:0000256" key="5">
    <source>
        <dbReference type="ARBA" id="ARBA00022692"/>
    </source>
</evidence>
<dbReference type="InterPro" id="IPR044602">
    <property type="entry name" value="ATL10/ATL72-79-like"/>
</dbReference>
<comment type="similarity">
    <text evidence="10">Belongs to the RING-type zinc finger family. ATL subfamily.</text>
</comment>
<keyword evidence="15" id="KW-1185">Reference proteome</keyword>
<comment type="catalytic activity">
    <reaction evidence="1">
        <text>S-ubiquitinyl-[E2 ubiquitin-conjugating enzyme]-L-cysteine + [acceptor protein]-L-lysine = [E2 ubiquitin-conjugating enzyme]-L-cysteine + N(6)-ubiquitinyl-[acceptor protein]-L-lysine.</text>
        <dbReference type="EC" id="2.3.2.27"/>
    </reaction>
</comment>
<dbReference type="SUPFAM" id="SSF57850">
    <property type="entry name" value="RING/U-box"/>
    <property type="match status" value="1"/>
</dbReference>
<proteinExistence type="inferred from homology"/>
<evidence type="ECO:0000256" key="3">
    <source>
        <dbReference type="ARBA" id="ARBA00012483"/>
    </source>
</evidence>
<dbReference type="GO" id="GO:0008270">
    <property type="term" value="F:zinc ion binding"/>
    <property type="evidence" value="ECO:0007669"/>
    <property type="project" value="UniProtKB-KW"/>
</dbReference>
<evidence type="ECO:0000256" key="2">
    <source>
        <dbReference type="ARBA" id="ARBA00004167"/>
    </source>
</evidence>
<evidence type="ECO:0000256" key="6">
    <source>
        <dbReference type="ARBA" id="ARBA00022723"/>
    </source>
</evidence>
<dbReference type="AlphaFoldDB" id="A0A2G9I991"/>
<evidence type="ECO:0000256" key="11">
    <source>
        <dbReference type="PROSITE-ProRule" id="PRU00175"/>
    </source>
</evidence>
<dbReference type="EMBL" id="NKXS01000110">
    <property type="protein sequence ID" value="PIN26319.1"/>
    <property type="molecule type" value="Genomic_DNA"/>
</dbReference>
<evidence type="ECO:0000256" key="8">
    <source>
        <dbReference type="ARBA" id="ARBA00022989"/>
    </source>
</evidence>
<dbReference type="Pfam" id="PF13639">
    <property type="entry name" value="zf-RING_2"/>
    <property type="match status" value="1"/>
</dbReference>
<keyword evidence="7" id="KW-0862">Zinc</keyword>
<feature type="transmembrane region" description="Helical" evidence="12">
    <location>
        <begin position="47"/>
        <end position="68"/>
    </location>
</feature>
<dbReference type="PANTHER" id="PTHR46905:SF21">
    <property type="entry name" value="RING-TYPE E3 UBIQUITIN TRANSFERASE"/>
    <property type="match status" value="1"/>
</dbReference>
<comment type="caution">
    <text evidence="14">The sequence shown here is derived from an EMBL/GenBank/DDBJ whole genome shotgun (WGS) entry which is preliminary data.</text>
</comment>
<feature type="domain" description="RING-type" evidence="13">
    <location>
        <begin position="118"/>
        <end position="160"/>
    </location>
</feature>
<dbReference type="GO" id="GO:0061630">
    <property type="term" value="F:ubiquitin protein ligase activity"/>
    <property type="evidence" value="ECO:0007669"/>
    <property type="project" value="UniProtKB-EC"/>
</dbReference>
<comment type="subcellular location">
    <subcellularLocation>
        <location evidence="2">Membrane</location>
        <topology evidence="2">Single-pass membrane protein</topology>
    </subcellularLocation>
</comment>
<evidence type="ECO:0000256" key="4">
    <source>
        <dbReference type="ARBA" id="ARBA00022679"/>
    </source>
</evidence>
<gene>
    <name evidence="14" type="ORF">CDL12_00905</name>
</gene>
<evidence type="ECO:0000313" key="15">
    <source>
        <dbReference type="Proteomes" id="UP000231279"/>
    </source>
</evidence>
<dbReference type="InterPro" id="IPR001841">
    <property type="entry name" value="Znf_RING"/>
</dbReference>
<dbReference type="PROSITE" id="PS50089">
    <property type="entry name" value="ZF_RING_2"/>
    <property type="match status" value="1"/>
</dbReference>
<evidence type="ECO:0000256" key="1">
    <source>
        <dbReference type="ARBA" id="ARBA00000900"/>
    </source>
</evidence>
<evidence type="ECO:0000313" key="14">
    <source>
        <dbReference type="EMBL" id="PIN26319.1"/>
    </source>
</evidence>
<dbReference type="STRING" id="429701.A0A2G9I991"/>
<name>A0A2G9I991_9LAMI</name>
<dbReference type="GO" id="GO:0016567">
    <property type="term" value="P:protein ubiquitination"/>
    <property type="evidence" value="ECO:0007669"/>
    <property type="project" value="InterPro"/>
</dbReference>
<reference evidence="15" key="1">
    <citation type="journal article" date="2018" name="Gigascience">
        <title>Genome assembly of the Pink Ipe (Handroanthus impetiginosus, Bignoniaceae), a highly valued, ecologically keystone Neotropical timber forest tree.</title>
        <authorList>
            <person name="Silva-Junior O.B."/>
            <person name="Grattapaglia D."/>
            <person name="Novaes E."/>
            <person name="Collevatti R.G."/>
        </authorList>
    </citation>
    <scope>NUCLEOTIDE SEQUENCE [LARGE SCALE GENOMIC DNA]</scope>
    <source>
        <strain evidence="15">cv. UFG-1</strain>
    </source>
</reference>
<organism evidence="14 15">
    <name type="scientific">Handroanthus impetiginosus</name>
    <dbReference type="NCBI Taxonomy" id="429701"/>
    <lineage>
        <taxon>Eukaryota</taxon>
        <taxon>Viridiplantae</taxon>
        <taxon>Streptophyta</taxon>
        <taxon>Embryophyta</taxon>
        <taxon>Tracheophyta</taxon>
        <taxon>Spermatophyta</taxon>
        <taxon>Magnoliopsida</taxon>
        <taxon>eudicotyledons</taxon>
        <taxon>Gunneridae</taxon>
        <taxon>Pentapetalae</taxon>
        <taxon>asterids</taxon>
        <taxon>lamiids</taxon>
        <taxon>Lamiales</taxon>
        <taxon>Bignoniaceae</taxon>
        <taxon>Crescentiina</taxon>
        <taxon>Tabebuia alliance</taxon>
        <taxon>Handroanthus</taxon>
    </lineage>
</organism>
<dbReference type="Gene3D" id="3.30.40.10">
    <property type="entry name" value="Zinc/RING finger domain, C3HC4 (zinc finger)"/>
    <property type="match status" value="1"/>
</dbReference>
<accession>A0A2G9I991</accession>
<dbReference type="SMART" id="SM00184">
    <property type="entry name" value="RING"/>
    <property type="match status" value="1"/>
</dbReference>
<keyword evidence="8 12" id="KW-1133">Transmembrane helix</keyword>
<dbReference type="OrthoDB" id="8062037at2759"/>
<keyword evidence="6" id="KW-0479">Metal-binding</keyword>
<keyword evidence="11" id="KW-0863">Zinc-finger</keyword>
<dbReference type="CDD" id="cd16461">
    <property type="entry name" value="RING-H2_EL5-like"/>
    <property type="match status" value="1"/>
</dbReference>
<protein>
    <recommendedName>
        <fullName evidence="3">RING-type E3 ubiquitin transferase</fullName>
        <ecNumber evidence="3">2.3.2.27</ecNumber>
    </recommendedName>
</protein>
<sequence>MKLEYIEPKNLHRRLLEAARESGDRLLKQTAPDEYSDSDSDQFDTNMVIILAVLLCAALLALALYTFARCGLHYRFRSSSSPEQQAQAPQGLNKRALRQLPVAVYGSEPGNGISSKECPICLGEFVNGERIRVLLKCSHGFHVGCIDTWLISHASCPNCRVSLLEPRPSTGPHHHLSLNISNQ</sequence>
<dbReference type="Proteomes" id="UP000231279">
    <property type="component" value="Unassembled WGS sequence"/>
</dbReference>
<dbReference type="InterPro" id="IPR013083">
    <property type="entry name" value="Znf_RING/FYVE/PHD"/>
</dbReference>
<dbReference type="EC" id="2.3.2.27" evidence="3"/>
<evidence type="ECO:0000259" key="13">
    <source>
        <dbReference type="PROSITE" id="PS50089"/>
    </source>
</evidence>
<evidence type="ECO:0000256" key="9">
    <source>
        <dbReference type="ARBA" id="ARBA00023136"/>
    </source>
</evidence>
<keyword evidence="5 12" id="KW-0812">Transmembrane</keyword>
<keyword evidence="4" id="KW-0808">Transferase</keyword>
<evidence type="ECO:0000256" key="12">
    <source>
        <dbReference type="SAM" id="Phobius"/>
    </source>
</evidence>